<dbReference type="SMART" id="SM00271">
    <property type="entry name" value="DnaJ"/>
    <property type="match status" value="1"/>
</dbReference>
<dbReference type="PROSITE" id="PS50076">
    <property type="entry name" value="DNAJ_2"/>
    <property type="match status" value="1"/>
</dbReference>
<dbReference type="PANTHER" id="PTHR44743">
    <property type="entry name" value="PUTATIVE, EXPRESSED-RELATED"/>
    <property type="match status" value="1"/>
</dbReference>
<dbReference type="InterPro" id="IPR036869">
    <property type="entry name" value="J_dom_sf"/>
</dbReference>
<keyword evidence="4" id="KW-1185">Reference proteome</keyword>
<name>A0A3L6RRN7_PANMI</name>
<comment type="caution">
    <text evidence="3">The sequence shown here is derived from an EMBL/GenBank/DDBJ whole genome shotgun (WGS) entry which is preliminary data.</text>
</comment>
<feature type="compositionally biased region" description="Polar residues" evidence="1">
    <location>
        <begin position="252"/>
        <end position="266"/>
    </location>
</feature>
<dbReference type="Gene3D" id="1.10.287.110">
    <property type="entry name" value="DnaJ domain"/>
    <property type="match status" value="1"/>
</dbReference>
<protein>
    <submittedName>
        <fullName evidence="3">NOT transcription complex subunit VIP2 isoform X1</fullName>
    </submittedName>
</protein>
<accession>A0A3L6RRN7</accession>
<dbReference type="Pfam" id="PF00226">
    <property type="entry name" value="DnaJ"/>
    <property type="match status" value="1"/>
</dbReference>
<reference evidence="4" key="1">
    <citation type="journal article" date="2019" name="Nat. Commun.">
        <title>The genome of broomcorn millet.</title>
        <authorList>
            <person name="Zou C."/>
            <person name="Miki D."/>
            <person name="Li D."/>
            <person name="Tang Q."/>
            <person name="Xiao L."/>
            <person name="Rajput S."/>
            <person name="Deng P."/>
            <person name="Jia W."/>
            <person name="Huang R."/>
            <person name="Zhang M."/>
            <person name="Sun Y."/>
            <person name="Hu J."/>
            <person name="Fu X."/>
            <person name="Schnable P.S."/>
            <person name="Li F."/>
            <person name="Zhang H."/>
            <person name="Feng B."/>
            <person name="Zhu X."/>
            <person name="Liu R."/>
            <person name="Schnable J.C."/>
            <person name="Zhu J.-K."/>
            <person name="Zhang H."/>
        </authorList>
    </citation>
    <scope>NUCLEOTIDE SEQUENCE [LARGE SCALE GENOMIC DNA]</scope>
</reference>
<dbReference type="EMBL" id="PQIB02000007">
    <property type="protein sequence ID" value="RLN08409.1"/>
    <property type="molecule type" value="Genomic_DNA"/>
</dbReference>
<feature type="region of interest" description="Disordered" evidence="1">
    <location>
        <begin position="252"/>
        <end position="378"/>
    </location>
</feature>
<evidence type="ECO:0000259" key="2">
    <source>
        <dbReference type="PROSITE" id="PS50076"/>
    </source>
</evidence>
<evidence type="ECO:0000313" key="4">
    <source>
        <dbReference type="Proteomes" id="UP000275267"/>
    </source>
</evidence>
<evidence type="ECO:0000256" key="1">
    <source>
        <dbReference type="SAM" id="MobiDB-lite"/>
    </source>
</evidence>
<dbReference type="GO" id="GO:0005783">
    <property type="term" value="C:endoplasmic reticulum"/>
    <property type="evidence" value="ECO:0007669"/>
    <property type="project" value="UniProtKB-ARBA"/>
</dbReference>
<evidence type="ECO:0000313" key="3">
    <source>
        <dbReference type="EMBL" id="RLN08409.1"/>
    </source>
</evidence>
<proteinExistence type="predicted"/>
<dbReference type="PANTHER" id="PTHR44743:SF5">
    <property type="entry name" value="CHAPERONE DNAJ-DOMAIN SUPERFAMILY PROTEIN"/>
    <property type="match status" value="1"/>
</dbReference>
<sequence length="782" mass="82429">MAIGKRLDGTSCSAQYHLETVPSWLVASGHHGRVSGGFLGVRGDRGRGGKNDEEEQAPSACFLPLLYLPRRRRLSPRARADRSSHRCARACVPEEFDVSGDDGMDAGAEKCRGAAAAAGEAGSDLYAVLGLKKECSDAELKVAYRKLAMRWHPDKCSSSSSLKHLQEAKEKFQEIQSAYSVLSDANKRFLYDVGVYDNEDDEDSLQGMGDFIGEMAQMMSQARPTRQESFEELQQLFVDMFQSDLDSGFCNGTTKGNQVHGQAQSRTSSTSPSSSPSPPPPTIVTEPEVYSCNGFNKRGSSAMDSGKPPRPVDAGVSQSQAGFCFGMSDTKQAPKMRGPNTNRRNGRRQKLSSKHDVSSEDNTAVSLPPSPSPTPPFCPSCAALDLPLNPPRAPPPPLPRNPIFFASRVTGAGSHRLFWNASLSQWFMAEIRLVTLLPTSSNLNSSASNLPDSTGRPFTASFSAQSGSIPGFHHSGLHSIHGSFNLPNMPGSLAQRNAAMSGLPSSGVQQPGGSISGRFTSNNLPVAMSQIPHAHSGVSARGMNVGAGPAFSSSMNIGGNIQGLSSSLGAGGSRNSVPGMSVSPSLGNLGPRITSSVGNIVGGSNIGRNISSGGLSVPSIASRMNLSGNTVSGNLNVQGSSRMMNGLLQQASPQLINMLGSSYPTSGGSLSQNQIQAGNNSLSSIGMLHDANDTAPFDINDFPQLTGRPSSAGGPQGQYGSLRKQGVGVNTIVQQNQEFSIQNEDFPALPGFKGCYRQICYYKLSVDLVGFSHFAIGGALSV</sequence>
<gene>
    <name evidence="3" type="ORF">C2845_PM11G23820</name>
</gene>
<dbReference type="InterPro" id="IPR001623">
    <property type="entry name" value="DnaJ_domain"/>
</dbReference>
<dbReference type="PRINTS" id="PR00625">
    <property type="entry name" value="JDOMAIN"/>
</dbReference>
<dbReference type="OrthoDB" id="25391at2759"/>
<dbReference type="AlphaFoldDB" id="A0A3L6RRN7"/>
<dbReference type="SUPFAM" id="SSF46565">
    <property type="entry name" value="Chaperone J-domain"/>
    <property type="match status" value="1"/>
</dbReference>
<organism evidence="3 4">
    <name type="scientific">Panicum miliaceum</name>
    <name type="common">Proso millet</name>
    <name type="synonym">Broomcorn millet</name>
    <dbReference type="NCBI Taxonomy" id="4540"/>
    <lineage>
        <taxon>Eukaryota</taxon>
        <taxon>Viridiplantae</taxon>
        <taxon>Streptophyta</taxon>
        <taxon>Embryophyta</taxon>
        <taxon>Tracheophyta</taxon>
        <taxon>Spermatophyta</taxon>
        <taxon>Magnoliopsida</taxon>
        <taxon>Liliopsida</taxon>
        <taxon>Poales</taxon>
        <taxon>Poaceae</taxon>
        <taxon>PACMAD clade</taxon>
        <taxon>Panicoideae</taxon>
        <taxon>Panicodae</taxon>
        <taxon>Paniceae</taxon>
        <taxon>Panicinae</taxon>
        <taxon>Panicum</taxon>
        <taxon>Panicum sect. Panicum</taxon>
    </lineage>
</organism>
<feature type="domain" description="J" evidence="2">
    <location>
        <begin position="124"/>
        <end position="195"/>
    </location>
</feature>
<dbReference type="CDD" id="cd06257">
    <property type="entry name" value="DnaJ"/>
    <property type="match status" value="1"/>
</dbReference>
<dbReference type="Proteomes" id="UP000275267">
    <property type="component" value="Unassembled WGS sequence"/>
</dbReference>
<dbReference type="STRING" id="4540.A0A3L6RRN7"/>
<feature type="compositionally biased region" description="Pro residues" evidence="1">
    <location>
        <begin position="368"/>
        <end position="378"/>
    </location>
</feature>